<proteinExistence type="predicted"/>
<dbReference type="InterPro" id="IPR051450">
    <property type="entry name" value="Gfo/Idh/MocA_Oxidoreductases"/>
</dbReference>
<dbReference type="AlphaFoldDB" id="A0A1M5WGC7"/>
<accession>A0A1M5WGC7</accession>
<protein>
    <submittedName>
        <fullName evidence="2">Predicted dehydrogenase</fullName>
    </submittedName>
</protein>
<name>A0A1M5WGC7_9CLOT</name>
<dbReference type="Pfam" id="PF01408">
    <property type="entry name" value="GFO_IDH_MocA"/>
    <property type="match status" value="1"/>
</dbReference>
<dbReference type="GO" id="GO:0000166">
    <property type="term" value="F:nucleotide binding"/>
    <property type="evidence" value="ECO:0007669"/>
    <property type="project" value="InterPro"/>
</dbReference>
<dbReference type="Gene3D" id="3.40.50.720">
    <property type="entry name" value="NAD(P)-binding Rossmann-like Domain"/>
    <property type="match status" value="1"/>
</dbReference>
<dbReference type="SUPFAM" id="SSF55347">
    <property type="entry name" value="Glyceraldehyde-3-phosphate dehydrogenase-like, C-terminal domain"/>
    <property type="match status" value="1"/>
</dbReference>
<sequence>MKIGILGTGFGAYHAQIYSKLKNIDSIIIWGRDEVKLRNIKNDINIETTTDIHDILDDPDISLIDICLPSSLHKEYAIEALKNGKHVFCETPVALTLEDAILMEQASKKYNKNIFVDMFIKFDGPYDTLYKFVKENKYGNLKALHLKRKTPPLWGSLGLDEITTKLMLHEFDFVTWLLGPSDDIISTSTQKDKDKAHVETIMNYENSFVEIQCSSMMPEYHPFTTSYEAVFENGTLEYLENGYSNRTEKSLKLFTDECQQEIELSEVDCYECAIKHVLECIEKDVPSKLNIDEAIISLETALKVKDLIS</sequence>
<dbReference type="InterPro" id="IPR000683">
    <property type="entry name" value="Gfo/Idh/MocA-like_OxRdtase_N"/>
</dbReference>
<evidence type="ECO:0000313" key="2">
    <source>
        <dbReference type="EMBL" id="SHH86467.1"/>
    </source>
</evidence>
<dbReference type="PANTHER" id="PTHR43377:SF1">
    <property type="entry name" value="BILIVERDIN REDUCTASE A"/>
    <property type="match status" value="1"/>
</dbReference>
<evidence type="ECO:0000313" key="3">
    <source>
        <dbReference type="Proteomes" id="UP000184241"/>
    </source>
</evidence>
<dbReference type="InterPro" id="IPR036291">
    <property type="entry name" value="NAD(P)-bd_dom_sf"/>
</dbReference>
<dbReference type="Proteomes" id="UP000184241">
    <property type="component" value="Unassembled WGS sequence"/>
</dbReference>
<organism evidence="2 3">
    <name type="scientific">Clostridium intestinale DSM 6191</name>
    <dbReference type="NCBI Taxonomy" id="1121320"/>
    <lineage>
        <taxon>Bacteria</taxon>
        <taxon>Bacillati</taxon>
        <taxon>Bacillota</taxon>
        <taxon>Clostridia</taxon>
        <taxon>Eubacteriales</taxon>
        <taxon>Clostridiaceae</taxon>
        <taxon>Clostridium</taxon>
    </lineage>
</organism>
<dbReference type="Gene3D" id="3.30.360.10">
    <property type="entry name" value="Dihydrodipicolinate Reductase, domain 2"/>
    <property type="match status" value="1"/>
</dbReference>
<dbReference type="RefSeq" id="WP_073017463.1">
    <property type="nucleotide sequence ID" value="NZ_FQXU01000004.1"/>
</dbReference>
<dbReference type="EMBL" id="FQXU01000004">
    <property type="protein sequence ID" value="SHH86467.1"/>
    <property type="molecule type" value="Genomic_DNA"/>
</dbReference>
<feature type="domain" description="Gfo/Idh/MocA-like oxidoreductase N-terminal" evidence="1">
    <location>
        <begin position="1"/>
        <end position="117"/>
    </location>
</feature>
<dbReference type="PANTHER" id="PTHR43377">
    <property type="entry name" value="BILIVERDIN REDUCTASE A"/>
    <property type="match status" value="1"/>
</dbReference>
<dbReference type="SUPFAM" id="SSF51735">
    <property type="entry name" value="NAD(P)-binding Rossmann-fold domains"/>
    <property type="match status" value="1"/>
</dbReference>
<reference evidence="2 3" key="1">
    <citation type="submission" date="2016-11" db="EMBL/GenBank/DDBJ databases">
        <authorList>
            <person name="Jaros S."/>
            <person name="Januszkiewicz K."/>
            <person name="Wedrychowicz H."/>
        </authorList>
    </citation>
    <scope>NUCLEOTIDE SEQUENCE [LARGE SCALE GENOMIC DNA]</scope>
    <source>
        <strain evidence="2 3">DSM 6191</strain>
    </source>
</reference>
<evidence type="ECO:0000259" key="1">
    <source>
        <dbReference type="Pfam" id="PF01408"/>
    </source>
</evidence>
<gene>
    <name evidence="2" type="ORF">SAMN02745941_01077</name>
</gene>